<keyword evidence="1" id="KW-1133">Transmembrane helix</keyword>
<dbReference type="STRING" id="314256.OG2516_05738"/>
<dbReference type="EMBL" id="AAOT01000003">
    <property type="protein sequence ID" value="EAR52585.1"/>
    <property type="molecule type" value="Genomic_DNA"/>
</dbReference>
<comment type="caution">
    <text evidence="2">The sequence shown here is derived from an EMBL/GenBank/DDBJ whole genome shotgun (WGS) entry which is preliminary data.</text>
</comment>
<dbReference type="eggNOG" id="ENOG5032ZZI">
    <property type="taxonomic scope" value="Bacteria"/>
</dbReference>
<protein>
    <submittedName>
        <fullName evidence="2">Uncharacterized protein</fullName>
    </submittedName>
</protein>
<dbReference type="Proteomes" id="UP000003635">
    <property type="component" value="Unassembled WGS sequence"/>
</dbReference>
<proteinExistence type="predicted"/>
<dbReference type="AlphaFoldDB" id="Q2CIK4"/>
<name>Q2CIK4_OCEGH</name>
<evidence type="ECO:0000313" key="3">
    <source>
        <dbReference type="Proteomes" id="UP000003635"/>
    </source>
</evidence>
<keyword evidence="1" id="KW-0472">Membrane</keyword>
<dbReference type="InterPro" id="IPR045519">
    <property type="entry name" value="DUF6476"/>
</dbReference>
<dbReference type="Pfam" id="PF20082">
    <property type="entry name" value="DUF6476"/>
    <property type="match status" value="1"/>
</dbReference>
<dbReference type="OrthoDB" id="7872651at2"/>
<evidence type="ECO:0000256" key="1">
    <source>
        <dbReference type="SAM" id="Phobius"/>
    </source>
</evidence>
<keyword evidence="1" id="KW-0812">Transmembrane</keyword>
<organism evidence="2 3">
    <name type="scientific">Oceanicola granulosus (strain ATCC BAA-861 / DSM 15982 / KCTC 12143 / HTCC2516)</name>
    <dbReference type="NCBI Taxonomy" id="314256"/>
    <lineage>
        <taxon>Bacteria</taxon>
        <taxon>Pseudomonadati</taxon>
        <taxon>Pseudomonadota</taxon>
        <taxon>Alphaproteobacteria</taxon>
        <taxon>Rhodobacterales</taxon>
        <taxon>Roseobacteraceae</taxon>
        <taxon>Oceanicola</taxon>
    </lineage>
</organism>
<keyword evidence="3" id="KW-1185">Reference proteome</keyword>
<evidence type="ECO:0000313" key="2">
    <source>
        <dbReference type="EMBL" id="EAR52585.1"/>
    </source>
</evidence>
<feature type="transmembrane region" description="Helical" evidence="1">
    <location>
        <begin position="20"/>
        <end position="41"/>
    </location>
</feature>
<reference evidence="2 3" key="1">
    <citation type="journal article" date="2010" name="J. Bacteriol.">
        <title>Genome sequences of Oceanicola granulosus HTCC2516(T) and Oceanicola batsensis HTCC2597(TDelta).</title>
        <authorList>
            <person name="Thrash J.C."/>
            <person name="Cho J.C."/>
            <person name="Vergin K.L."/>
            <person name="Giovannoni S.J."/>
        </authorList>
    </citation>
    <scope>NUCLEOTIDE SEQUENCE [LARGE SCALE GENOMIC DNA]</scope>
    <source>
        <strain evidence="3">ATCC BAA-861 / DSM 15982 / KCTC 12143 / HTCC2516</strain>
    </source>
</reference>
<accession>Q2CIK4</accession>
<sequence>MAESPDDDVWPPQLRGLKRLITVLTVVMICGFLVLIGALVIRLNSAPLPLPERIALPEGAEPFAFTQGTDWFAVVTSDQRILIYDRATSQLRQTVEIE</sequence>
<dbReference type="HOGENOM" id="CLU_171065_1_0_5"/>
<gene>
    <name evidence="2" type="ORF">OG2516_05738</name>
</gene>
<dbReference type="RefSeq" id="WP_007254675.1">
    <property type="nucleotide sequence ID" value="NZ_CH724107.1"/>
</dbReference>